<comment type="caution">
    <text evidence="2">The sequence shown here is derived from an EMBL/GenBank/DDBJ whole genome shotgun (WGS) entry which is preliminary data.</text>
</comment>
<proteinExistence type="predicted"/>
<dbReference type="Proteomes" id="UP000605361">
    <property type="component" value="Unassembled WGS sequence"/>
</dbReference>
<evidence type="ECO:0000313" key="3">
    <source>
        <dbReference type="Proteomes" id="UP000605361"/>
    </source>
</evidence>
<accession>A0A931AJS7</accession>
<dbReference type="PROSITE" id="PS51257">
    <property type="entry name" value="PROKAR_LIPOPROTEIN"/>
    <property type="match status" value="1"/>
</dbReference>
<dbReference type="AlphaFoldDB" id="A0A931AJS7"/>
<evidence type="ECO:0000256" key="1">
    <source>
        <dbReference type="SAM" id="SignalP"/>
    </source>
</evidence>
<feature type="chain" id="PRO_5039402644" description="Lipoprotein" evidence="1">
    <location>
        <begin position="41"/>
        <end position="301"/>
    </location>
</feature>
<gene>
    <name evidence="2" type="ORF">ITP53_39600</name>
</gene>
<organism evidence="2 3">
    <name type="scientific">Nonomuraea cypriaca</name>
    <dbReference type="NCBI Taxonomy" id="1187855"/>
    <lineage>
        <taxon>Bacteria</taxon>
        <taxon>Bacillati</taxon>
        <taxon>Actinomycetota</taxon>
        <taxon>Actinomycetes</taxon>
        <taxon>Streptosporangiales</taxon>
        <taxon>Streptosporangiaceae</taxon>
        <taxon>Nonomuraea</taxon>
    </lineage>
</organism>
<sequence length="301" mass="32808">MCELERMLLNLCGALARLKVMRSLAFLALMVLTACGSGVAADKPVTYAADAVSVLENPGHGPQLCAAMAESLPPQCGGPDIVGWDWSKVQHESVQGTKWGQYRVVGTWDGSRLTLTEPPGAAVQGTPEEHRFDSSCPVPEGGWRPADPAKATQEALQATQWRLENEEAVGGVWLDQSYLDSIPGYDGSKREWAEKYANDPTKLVLNVKFTGDLTGREAWIRESWGGALCVSQAQRSQETLRQIQEFIGDDLAQPLTSTSVDIMKEQVVVGVWVASEELQQRLKDKYGEGVVLLQAALKPVQ</sequence>
<keyword evidence="1" id="KW-0732">Signal</keyword>
<evidence type="ECO:0000313" key="2">
    <source>
        <dbReference type="EMBL" id="MBF8191699.1"/>
    </source>
</evidence>
<feature type="signal peptide" evidence="1">
    <location>
        <begin position="1"/>
        <end position="40"/>
    </location>
</feature>
<protein>
    <recommendedName>
        <fullName evidence="4">Lipoprotein</fullName>
    </recommendedName>
</protein>
<name>A0A931AJS7_9ACTN</name>
<dbReference type="EMBL" id="JADOGI010000172">
    <property type="protein sequence ID" value="MBF8191699.1"/>
    <property type="molecule type" value="Genomic_DNA"/>
</dbReference>
<dbReference type="RefSeq" id="WP_195900606.1">
    <property type="nucleotide sequence ID" value="NZ_JADOGI010000172.1"/>
</dbReference>
<keyword evidence="3" id="KW-1185">Reference proteome</keyword>
<reference evidence="2" key="1">
    <citation type="submission" date="2020-11" db="EMBL/GenBank/DDBJ databases">
        <title>Whole-genome analyses of Nonomuraea sp. K274.</title>
        <authorList>
            <person name="Veyisoglu A."/>
        </authorList>
    </citation>
    <scope>NUCLEOTIDE SEQUENCE</scope>
    <source>
        <strain evidence="2">K274</strain>
    </source>
</reference>
<evidence type="ECO:0008006" key="4">
    <source>
        <dbReference type="Google" id="ProtNLM"/>
    </source>
</evidence>